<comment type="caution">
    <text evidence="5">The sequence shown here is derived from an EMBL/GenBank/DDBJ whole genome shotgun (WGS) entry which is preliminary data.</text>
</comment>
<evidence type="ECO:0000313" key="6">
    <source>
        <dbReference type="Proteomes" id="UP000604825"/>
    </source>
</evidence>
<keyword evidence="2" id="KW-0812">Transmembrane</keyword>
<reference evidence="5" key="1">
    <citation type="submission" date="2020-10" db="EMBL/GenBank/DDBJ databases">
        <authorList>
            <person name="Han B."/>
            <person name="Lu T."/>
            <person name="Zhao Q."/>
            <person name="Huang X."/>
            <person name="Zhao Y."/>
        </authorList>
    </citation>
    <scope>NUCLEOTIDE SEQUENCE</scope>
</reference>
<keyword evidence="2" id="KW-1133">Transmembrane helix</keyword>
<feature type="compositionally biased region" description="Basic and acidic residues" evidence="1">
    <location>
        <begin position="186"/>
        <end position="195"/>
    </location>
</feature>
<feature type="transmembrane region" description="Helical" evidence="2">
    <location>
        <begin position="560"/>
        <end position="582"/>
    </location>
</feature>
<keyword evidence="2" id="KW-0472">Membrane</keyword>
<dbReference type="OrthoDB" id="10264829at2759"/>
<feature type="domain" description="PDZ" evidence="3">
    <location>
        <begin position="301"/>
        <end position="354"/>
    </location>
</feature>
<dbReference type="InterPro" id="IPR001478">
    <property type="entry name" value="PDZ"/>
</dbReference>
<evidence type="ECO:0000256" key="2">
    <source>
        <dbReference type="SAM" id="Phobius"/>
    </source>
</evidence>
<dbReference type="SUPFAM" id="SSF57802">
    <property type="entry name" value="Rubredoxin-like"/>
    <property type="match status" value="1"/>
</dbReference>
<dbReference type="InterPro" id="IPR024934">
    <property type="entry name" value="Rubredoxin-like_dom"/>
</dbReference>
<feature type="transmembrane region" description="Helical" evidence="2">
    <location>
        <begin position="597"/>
        <end position="616"/>
    </location>
</feature>
<dbReference type="GO" id="GO:0005506">
    <property type="term" value="F:iron ion binding"/>
    <property type="evidence" value="ECO:0007669"/>
    <property type="project" value="InterPro"/>
</dbReference>
<feature type="region of interest" description="Disordered" evidence="1">
    <location>
        <begin position="184"/>
        <end position="228"/>
    </location>
</feature>
<feature type="transmembrane region" description="Helical" evidence="2">
    <location>
        <begin position="628"/>
        <end position="658"/>
    </location>
</feature>
<dbReference type="PROSITE" id="PS50903">
    <property type="entry name" value="RUBREDOXIN_LIKE"/>
    <property type="match status" value="1"/>
</dbReference>
<name>A0A811PVT9_9POAL</name>
<evidence type="ECO:0000259" key="3">
    <source>
        <dbReference type="PROSITE" id="PS50106"/>
    </source>
</evidence>
<organism evidence="5 6">
    <name type="scientific">Miscanthus lutarioriparius</name>
    <dbReference type="NCBI Taxonomy" id="422564"/>
    <lineage>
        <taxon>Eukaryota</taxon>
        <taxon>Viridiplantae</taxon>
        <taxon>Streptophyta</taxon>
        <taxon>Embryophyta</taxon>
        <taxon>Tracheophyta</taxon>
        <taxon>Spermatophyta</taxon>
        <taxon>Magnoliopsida</taxon>
        <taxon>Liliopsida</taxon>
        <taxon>Poales</taxon>
        <taxon>Poaceae</taxon>
        <taxon>PACMAD clade</taxon>
        <taxon>Panicoideae</taxon>
        <taxon>Andropogonodae</taxon>
        <taxon>Andropogoneae</taxon>
        <taxon>Saccharinae</taxon>
        <taxon>Miscanthus</taxon>
    </lineage>
</organism>
<gene>
    <name evidence="5" type="ORF">NCGR_LOCUS31017</name>
</gene>
<dbReference type="PANTHER" id="PTHR47661:SF4">
    <property type="entry name" value="OS08G0162600 PROTEIN"/>
    <property type="match status" value="1"/>
</dbReference>
<feature type="domain" description="Rubredoxin-like" evidence="4">
    <location>
        <begin position="419"/>
        <end position="459"/>
    </location>
</feature>
<dbReference type="Gene3D" id="2.30.42.10">
    <property type="match status" value="1"/>
</dbReference>
<evidence type="ECO:0000256" key="1">
    <source>
        <dbReference type="SAM" id="MobiDB-lite"/>
    </source>
</evidence>
<feature type="compositionally biased region" description="Low complexity" evidence="1">
    <location>
        <begin position="210"/>
        <end position="228"/>
    </location>
</feature>
<dbReference type="PANTHER" id="PTHR47661">
    <property type="entry name" value="PHOSPHOGLUCAN PHOSPHATASE LSF1, CHLOROPLASTIC"/>
    <property type="match status" value="1"/>
</dbReference>
<protein>
    <submittedName>
        <fullName evidence="5">Uncharacterized protein</fullName>
    </submittedName>
</protein>
<keyword evidence="6" id="KW-1185">Reference proteome</keyword>
<dbReference type="SUPFAM" id="SSF50156">
    <property type="entry name" value="PDZ domain-like"/>
    <property type="match status" value="1"/>
</dbReference>
<evidence type="ECO:0000259" key="4">
    <source>
        <dbReference type="PROSITE" id="PS50903"/>
    </source>
</evidence>
<dbReference type="Proteomes" id="UP000604825">
    <property type="component" value="Unassembled WGS sequence"/>
</dbReference>
<dbReference type="PROSITE" id="PS50106">
    <property type="entry name" value="PDZ"/>
    <property type="match status" value="1"/>
</dbReference>
<sequence length="740" mass="80330">MDPAAPGRFDKLQSSFKLTVQCLLTACSREVVNEAFSSFTDAEERLHRMLTLVMKNMHANIMDEFNDFCRETQVAAALDKIDDFVELQNLDALSSEKTTVEEIEEKVSRAKKDEIEHLTGLLKKVEESNNVMKARIELLKLGEDSTAARDVLNKVTQWNCRKRNKKKWASALCPDKSVSAAQFPHDQTRGHEHHSCLSHRQHSISIDPNGSQQPSPSGSTSAAPHLHLPPSSQLLTMAATLSSVAAPSLPKHGSVIRAQQQAPPSIISASTKTAFHGVSLVDRRWAAGYRRGGGGRRRLLQVNARTAAKNIEVEVDKPLGLALGQKPGGGVVITSVESGGNAARAGLKAGDQVLYTSSFFGDELWPADKLGFTKTAIQAKPDSVYFVVSRGAEVDVKRLPKRPAPPRFGRKLTDAQKERATHICLDCGFIYFLPKPFEEQPDEYGCPQCNAPKKRFARYDAATGKAIGGALPPIAVIISFVIGIAGVGALLVVIFLWDQLIYQIKVGLLPYPHSRQTDISITHTKAEADTYLSRTVEVIMSYWGSPGGPPSWAASRGPSLVVPLIVVVALGWVICQETLMGWYETVTELQETVTDNAVLLVLALGAAALLLTLAVAGNRSEVVLVPVVLVPVMFLIQNIVLTALLLLVVVYFAGIYYYRPDRGYGYGYGYGYGSGFGGDWSGGGSTGLGFYMLLLLCLVLCAMFSDGGSGWWIPGVLLVACVLCLNLFFSGGKVWGYGYP</sequence>
<dbReference type="EMBL" id="CAJGYO010000007">
    <property type="protein sequence ID" value="CAD6246773.1"/>
    <property type="molecule type" value="Genomic_DNA"/>
</dbReference>
<feature type="transmembrane region" description="Helical" evidence="2">
    <location>
        <begin position="688"/>
        <end position="704"/>
    </location>
</feature>
<evidence type="ECO:0000313" key="5">
    <source>
        <dbReference type="EMBL" id="CAD6246773.1"/>
    </source>
</evidence>
<dbReference type="InterPro" id="IPR036034">
    <property type="entry name" value="PDZ_sf"/>
</dbReference>
<feature type="transmembrane region" description="Helical" evidence="2">
    <location>
        <begin position="474"/>
        <end position="497"/>
    </location>
</feature>
<proteinExistence type="predicted"/>
<accession>A0A811PVT9</accession>
<dbReference type="Gene3D" id="2.20.28.10">
    <property type="match status" value="1"/>
</dbReference>
<feature type="transmembrane region" description="Helical" evidence="2">
    <location>
        <begin position="711"/>
        <end position="729"/>
    </location>
</feature>
<dbReference type="AlphaFoldDB" id="A0A811PVT9"/>